<evidence type="ECO:0000313" key="1">
    <source>
        <dbReference type="EMBL" id="GGO34318.1"/>
    </source>
</evidence>
<proteinExistence type="predicted"/>
<gene>
    <name evidence="1" type="ORF">GCM10010991_24920</name>
</gene>
<accession>A0A918DEA9</accession>
<sequence length="67" mass="7604">MSIETLPALRPTRVPWNKGRIVGQKRPLLPKHVWSIRVRLEMAENNRDLALFNMPLIASSGVAIWSA</sequence>
<name>A0A918DEA9_9RHOB</name>
<protein>
    <recommendedName>
        <fullName evidence="3">Integrase</fullName>
    </recommendedName>
</protein>
<dbReference type="AlphaFoldDB" id="A0A918DEA9"/>
<dbReference type="Proteomes" id="UP000598196">
    <property type="component" value="Unassembled WGS sequence"/>
</dbReference>
<dbReference type="EMBL" id="BMLP01000005">
    <property type="protein sequence ID" value="GGO34318.1"/>
    <property type="molecule type" value="Genomic_DNA"/>
</dbReference>
<evidence type="ECO:0000313" key="2">
    <source>
        <dbReference type="Proteomes" id="UP000598196"/>
    </source>
</evidence>
<keyword evidence="2" id="KW-1185">Reference proteome</keyword>
<comment type="caution">
    <text evidence="1">The sequence shown here is derived from an EMBL/GenBank/DDBJ whole genome shotgun (WGS) entry which is preliminary data.</text>
</comment>
<evidence type="ECO:0008006" key="3">
    <source>
        <dbReference type="Google" id="ProtNLM"/>
    </source>
</evidence>
<organism evidence="1 2">
    <name type="scientific">Gemmobacter aquaticus</name>
    <dbReference type="NCBI Taxonomy" id="490185"/>
    <lineage>
        <taxon>Bacteria</taxon>
        <taxon>Pseudomonadati</taxon>
        <taxon>Pseudomonadota</taxon>
        <taxon>Alphaproteobacteria</taxon>
        <taxon>Rhodobacterales</taxon>
        <taxon>Paracoccaceae</taxon>
        <taxon>Gemmobacter</taxon>
    </lineage>
</organism>
<reference evidence="1 2" key="1">
    <citation type="journal article" date="2014" name="Int. J. Syst. Evol. Microbiol.">
        <title>Complete genome sequence of Corynebacterium casei LMG S-19264T (=DSM 44701T), isolated from a smear-ripened cheese.</title>
        <authorList>
            <consortium name="US DOE Joint Genome Institute (JGI-PGF)"/>
            <person name="Walter F."/>
            <person name="Albersmeier A."/>
            <person name="Kalinowski J."/>
            <person name="Ruckert C."/>
        </authorList>
    </citation>
    <scope>NUCLEOTIDE SEQUENCE [LARGE SCALE GENOMIC DNA]</scope>
    <source>
        <strain evidence="1 2">CGMCC 1.7029</strain>
    </source>
</reference>